<name>A0A0L6U753_9BASI</name>
<keyword evidence="3" id="KW-1185">Reference proteome</keyword>
<keyword evidence="1" id="KW-0472">Membrane</keyword>
<keyword evidence="1" id="KW-0812">Transmembrane</keyword>
<dbReference type="EMBL" id="LAVV01015715">
    <property type="protein sequence ID" value="KNZ43645.1"/>
    <property type="molecule type" value="Genomic_DNA"/>
</dbReference>
<organism evidence="2 3">
    <name type="scientific">Puccinia sorghi</name>
    <dbReference type="NCBI Taxonomy" id="27349"/>
    <lineage>
        <taxon>Eukaryota</taxon>
        <taxon>Fungi</taxon>
        <taxon>Dikarya</taxon>
        <taxon>Basidiomycota</taxon>
        <taxon>Pucciniomycotina</taxon>
        <taxon>Pucciniomycetes</taxon>
        <taxon>Pucciniales</taxon>
        <taxon>Pucciniaceae</taxon>
        <taxon>Puccinia</taxon>
    </lineage>
</organism>
<feature type="transmembrane region" description="Helical" evidence="1">
    <location>
        <begin position="264"/>
        <end position="285"/>
    </location>
</feature>
<feature type="transmembrane region" description="Helical" evidence="1">
    <location>
        <begin position="215"/>
        <end position="234"/>
    </location>
</feature>
<accession>A0A0L6U753</accession>
<proteinExistence type="predicted"/>
<dbReference type="AlphaFoldDB" id="A0A0L6U753"/>
<reference evidence="2 3" key="1">
    <citation type="submission" date="2015-08" db="EMBL/GenBank/DDBJ databases">
        <title>Next Generation Sequencing and Analysis of the Genome of Puccinia sorghi L Schw, the Causal Agent of Maize Common Rust.</title>
        <authorList>
            <person name="Rochi L."/>
            <person name="Burguener G."/>
            <person name="Darino M."/>
            <person name="Turjanski A."/>
            <person name="Kreff E."/>
            <person name="Dieguez M.J."/>
            <person name="Sacco F."/>
        </authorList>
    </citation>
    <scope>NUCLEOTIDE SEQUENCE [LARGE SCALE GENOMIC DNA]</scope>
    <source>
        <strain evidence="2 3">RO10H11247</strain>
    </source>
</reference>
<evidence type="ECO:0000256" key="1">
    <source>
        <dbReference type="SAM" id="Phobius"/>
    </source>
</evidence>
<dbReference type="VEuPathDB" id="FungiDB:VP01_9g3"/>
<evidence type="ECO:0000313" key="3">
    <source>
        <dbReference type="Proteomes" id="UP000037035"/>
    </source>
</evidence>
<evidence type="ECO:0000313" key="2">
    <source>
        <dbReference type="EMBL" id="KNZ43645.1"/>
    </source>
</evidence>
<sequence>MNLQQIIIRGLKRDPHCKKKLDQLHAVDIQNPPAKLPFKLHMFAYVEFLAQSLKVGVTKAASWDFLHVNCRQLTEKAGSPSFSQSVLNFHFLNNNFLHNQLKKILVQNICRKNVSTMDMGKIEEIQVKKLYNESFWALYSCYILSLRLTLIAVVDISNTSQEFIYGSLKETPLAFKPNSSSHRIEAFSILIESNNQILSLLLYNCHMHIQHAMHWLGFISSAFKIPGFFLFLSINRHSDRCNDLKLWRKKSRAQFKLLKMSKKIINITTSLGGSVVIFIILICFYQLYNLNCLLCLLSSDSLFLISVVSSLYFLLTCACCSQVAIQTPHVCICRCFAQSLCSLKSDCASKLASWEFLHTQCQKAFIWVLDSSALFGGQHPDFPLVGLLQANTLLKKTTMQRTSRCNKNNKIISDSESAHRTTLTPLQNTRNINTFQDNQPQTLKEQINLRIRTGFQHTKSSGTRLNPPHLTQRDGRGSQIVAPFNASTTPEHLHIPRTQGAVHRYKYISSSSHSNHHRIFIPHFYQIFLRIRSLVPRFYHHNRYCHSHNYEKLRVPFPPFPFLSVTTTPQ</sequence>
<comment type="caution">
    <text evidence="2">The sequence shown here is derived from an EMBL/GenBank/DDBJ whole genome shotgun (WGS) entry which is preliminary data.</text>
</comment>
<dbReference type="Proteomes" id="UP000037035">
    <property type="component" value="Unassembled WGS sequence"/>
</dbReference>
<protein>
    <submittedName>
        <fullName evidence="2">Uncharacterized protein</fullName>
    </submittedName>
</protein>
<feature type="transmembrane region" description="Helical" evidence="1">
    <location>
        <begin position="292"/>
        <end position="315"/>
    </location>
</feature>
<keyword evidence="1" id="KW-1133">Transmembrane helix</keyword>
<gene>
    <name evidence="2" type="ORF">VP01_9g3</name>
</gene>